<reference evidence="12" key="1">
    <citation type="submission" date="2022-02" db="EMBL/GenBank/DDBJ databases">
        <authorList>
            <person name="King R."/>
        </authorList>
    </citation>
    <scope>NUCLEOTIDE SEQUENCE</scope>
</reference>
<evidence type="ECO:0000313" key="13">
    <source>
        <dbReference type="Proteomes" id="UP001154329"/>
    </source>
</evidence>
<dbReference type="Gene3D" id="3.30.70.270">
    <property type="match status" value="2"/>
</dbReference>
<dbReference type="GO" id="GO:0004519">
    <property type="term" value="F:endonuclease activity"/>
    <property type="evidence" value="ECO:0007669"/>
    <property type="project" value="UniProtKB-KW"/>
</dbReference>
<dbReference type="PROSITE" id="PS50878">
    <property type="entry name" value="RT_POL"/>
    <property type="match status" value="1"/>
</dbReference>
<name>A0A9P0ILP6_APHGO</name>
<dbReference type="Proteomes" id="UP001154329">
    <property type="component" value="Chromosome 1"/>
</dbReference>
<evidence type="ECO:0000259" key="10">
    <source>
        <dbReference type="PROSITE" id="PS50878"/>
    </source>
</evidence>
<evidence type="ECO:0000256" key="6">
    <source>
        <dbReference type="ARBA" id="ARBA00022801"/>
    </source>
</evidence>
<dbReference type="InterPro" id="IPR036397">
    <property type="entry name" value="RNaseH_sf"/>
</dbReference>
<dbReference type="EC" id="2.7.7.49" evidence="1"/>
<dbReference type="InterPro" id="IPR041577">
    <property type="entry name" value="RT_RNaseH_2"/>
</dbReference>
<dbReference type="InterPro" id="IPR001995">
    <property type="entry name" value="Peptidase_A2_cat"/>
</dbReference>
<evidence type="ECO:0000259" key="9">
    <source>
        <dbReference type="PROSITE" id="PS50175"/>
    </source>
</evidence>
<feature type="domain" description="Integrase catalytic" evidence="11">
    <location>
        <begin position="717"/>
        <end position="888"/>
    </location>
</feature>
<dbReference type="AlphaFoldDB" id="A0A9P0ILP6"/>
<reference evidence="12" key="2">
    <citation type="submission" date="2022-10" db="EMBL/GenBank/DDBJ databases">
        <authorList>
            <consortium name="ENA_rothamsted_submissions"/>
            <consortium name="culmorum"/>
            <person name="King R."/>
        </authorList>
    </citation>
    <scope>NUCLEOTIDE SEQUENCE</scope>
</reference>
<protein>
    <recommendedName>
        <fullName evidence="1">RNA-directed DNA polymerase</fullName>
        <ecNumber evidence="1">2.7.7.49</ecNumber>
    </recommendedName>
</protein>
<dbReference type="Pfam" id="PF00078">
    <property type="entry name" value="RVT_1"/>
    <property type="match status" value="1"/>
</dbReference>
<dbReference type="FunFam" id="3.30.70.270:FF:000020">
    <property type="entry name" value="Transposon Tf2-6 polyprotein-like Protein"/>
    <property type="match status" value="1"/>
</dbReference>
<dbReference type="FunFam" id="2.40.70.10:FF:000130">
    <property type="entry name" value="Retrovirus-related Pol polyprotein from transposon opus-like Protein"/>
    <property type="match status" value="1"/>
</dbReference>
<dbReference type="Gene3D" id="3.30.420.10">
    <property type="entry name" value="Ribonuclease H-like superfamily/Ribonuclease H"/>
    <property type="match status" value="1"/>
</dbReference>
<evidence type="ECO:0000256" key="4">
    <source>
        <dbReference type="ARBA" id="ARBA00022722"/>
    </source>
</evidence>
<feature type="compositionally biased region" description="Basic and acidic residues" evidence="8">
    <location>
        <begin position="1008"/>
        <end position="1023"/>
    </location>
</feature>
<keyword evidence="13" id="KW-1185">Reference proteome</keyword>
<dbReference type="InterPro" id="IPR001584">
    <property type="entry name" value="Integrase_cat-core"/>
</dbReference>
<dbReference type="InterPro" id="IPR041588">
    <property type="entry name" value="Integrase_H2C2"/>
</dbReference>
<keyword evidence="4" id="KW-0540">Nuclease</keyword>
<evidence type="ECO:0000256" key="7">
    <source>
        <dbReference type="ARBA" id="ARBA00023268"/>
    </source>
</evidence>
<dbReference type="CDD" id="cd09274">
    <property type="entry name" value="RNase_HI_RT_Ty3"/>
    <property type="match status" value="1"/>
</dbReference>
<organism evidence="12 13">
    <name type="scientific">Aphis gossypii</name>
    <name type="common">Cotton aphid</name>
    <dbReference type="NCBI Taxonomy" id="80765"/>
    <lineage>
        <taxon>Eukaryota</taxon>
        <taxon>Metazoa</taxon>
        <taxon>Ecdysozoa</taxon>
        <taxon>Arthropoda</taxon>
        <taxon>Hexapoda</taxon>
        <taxon>Insecta</taxon>
        <taxon>Pterygota</taxon>
        <taxon>Neoptera</taxon>
        <taxon>Paraneoptera</taxon>
        <taxon>Hemiptera</taxon>
        <taxon>Sternorrhyncha</taxon>
        <taxon>Aphidomorpha</taxon>
        <taxon>Aphidoidea</taxon>
        <taxon>Aphididae</taxon>
        <taxon>Aphidini</taxon>
        <taxon>Aphis</taxon>
        <taxon>Aphis</taxon>
    </lineage>
</organism>
<dbReference type="GO" id="GO:0004190">
    <property type="term" value="F:aspartic-type endopeptidase activity"/>
    <property type="evidence" value="ECO:0007669"/>
    <property type="project" value="InterPro"/>
</dbReference>
<dbReference type="GO" id="GO:0006508">
    <property type="term" value="P:proteolysis"/>
    <property type="evidence" value="ECO:0007669"/>
    <property type="project" value="InterPro"/>
</dbReference>
<dbReference type="GO" id="GO:0003676">
    <property type="term" value="F:nucleic acid binding"/>
    <property type="evidence" value="ECO:0007669"/>
    <property type="project" value="InterPro"/>
</dbReference>
<keyword evidence="3" id="KW-0548">Nucleotidyltransferase</keyword>
<dbReference type="PROSITE" id="PS50175">
    <property type="entry name" value="ASP_PROT_RETROV"/>
    <property type="match status" value="1"/>
</dbReference>
<dbReference type="Pfam" id="PF17919">
    <property type="entry name" value="RT_RNaseH_2"/>
    <property type="match status" value="1"/>
</dbReference>
<evidence type="ECO:0000313" key="12">
    <source>
        <dbReference type="EMBL" id="CAH1709156.1"/>
    </source>
</evidence>
<dbReference type="PANTHER" id="PTHR37984:SF5">
    <property type="entry name" value="PROTEIN NYNRIN-LIKE"/>
    <property type="match status" value="1"/>
</dbReference>
<dbReference type="InterPro" id="IPR050951">
    <property type="entry name" value="Retrovirus_Pol_polyprotein"/>
</dbReference>
<proteinExistence type="predicted"/>
<evidence type="ECO:0000256" key="5">
    <source>
        <dbReference type="ARBA" id="ARBA00022759"/>
    </source>
</evidence>
<dbReference type="InterPro" id="IPR021109">
    <property type="entry name" value="Peptidase_aspartic_dom_sf"/>
</dbReference>
<dbReference type="GO" id="GO:0042575">
    <property type="term" value="C:DNA polymerase complex"/>
    <property type="evidence" value="ECO:0007669"/>
    <property type="project" value="UniProtKB-ARBA"/>
</dbReference>
<dbReference type="GO" id="GO:0003964">
    <property type="term" value="F:RNA-directed DNA polymerase activity"/>
    <property type="evidence" value="ECO:0007669"/>
    <property type="project" value="UniProtKB-EC"/>
</dbReference>
<dbReference type="Pfam" id="PF00665">
    <property type="entry name" value="rve"/>
    <property type="match status" value="1"/>
</dbReference>
<evidence type="ECO:0000256" key="3">
    <source>
        <dbReference type="ARBA" id="ARBA00022695"/>
    </source>
</evidence>
<keyword evidence="6" id="KW-0378">Hydrolase</keyword>
<evidence type="ECO:0000256" key="2">
    <source>
        <dbReference type="ARBA" id="ARBA00022679"/>
    </source>
</evidence>
<sequence>MAASEPMPFPRRLFLTDRVSRIQFLIDTGADLCVYPRSVVQGQRDKSDYSLSAANGTTIATYGTITLALDFGLRRVFTWRFVVADVSKPIIGVDFLNHYNLLVDIRNQRLLDGLTQLTVQGQAAKCDIQSIKTVVGTTRYHDLLQEYPEITRPVGVIKDIKHNTKHYIQTTPGSPVACKPRRLAPDKLKGAKKEFETMLNLGIARPSKSPWSSPLHLVSKNTTDAWRLCGDYRALNTRTIPDRYPVRHIQDFTHFLHGKNIFSTIDLVRAYNQIPVAEEDINKTAIITPFGLFEFPFMSFGLRNAAQTFQRFIDEVLRGLEFCFSYIDDILVASTSEKEHIKHLQIIFNRLREYSLVINPSKCVFGQKEVKFLGYLISTDGTRPLPDRIDDILKYKKPTSAKGLRQFLGMINFYRRFIPGASEAQAPLNVLLVPNLKGKTPINWTPEATAAFENCKEKLASATLLAHPRDNAPLAIVSDASDTAVGATLQQFVNTGWQPLAFFSKKLSVTESKYGAYDRELLAIYLAVKHFRHMVETRNFTIFTDHKPITFAFQQKLEKCSPRQFRHLDYISQFTTDIRYVPGKQNIVADALSRVEVLSDTLDYTALAKSQQEDDELKTYLRSDTGLQLKQIQMPGMDVPVFCDTMTPTARPFITKSFRRAAFNTVHRLSHPGIKATTKLVTQRFVWPSINKDCKQWARACIECQRAKITRHVSAPLGSFPQPSQRFEHVHLDLIIMPYSEGFRYCLTCIDRFTRWPEVIPLENQEAETVARAFYTHWISRFGTPLIITTDQGRQFESNLFKYLGYLTGTNHLRTTAYHPSANGMVERSHRQLKAAIKCHQNKRWTEILPTVLLGIRAAWREDLKSTSAELVFGEPLRLPGEFLSTRSDDAKFENAAEFIKDLRHQIRQIQPVNGTCHGEKKNFIFKDLATSKQVFIRHDGPKNCLQMPYDGPYPVVSRNRKTFCIDVKGKKITVTIDRLKPAYIIADDIHEEVSSRNMKHATPESIANKEPKTEEPSPETKDRKTRSGRRVHFPERLQISSC</sequence>
<gene>
    <name evidence="12" type="ORF">APHIGO_LOCUS697</name>
</gene>
<dbReference type="EMBL" id="OU899034">
    <property type="protein sequence ID" value="CAH1709156.1"/>
    <property type="molecule type" value="Genomic_DNA"/>
</dbReference>
<evidence type="ECO:0000256" key="8">
    <source>
        <dbReference type="SAM" id="MobiDB-lite"/>
    </source>
</evidence>
<feature type="domain" description="Reverse transcriptase" evidence="10">
    <location>
        <begin position="199"/>
        <end position="377"/>
    </location>
</feature>
<keyword evidence="2" id="KW-0808">Transferase</keyword>
<dbReference type="SUPFAM" id="SSF56672">
    <property type="entry name" value="DNA/RNA polymerases"/>
    <property type="match status" value="1"/>
</dbReference>
<dbReference type="InterPro" id="IPR000477">
    <property type="entry name" value="RT_dom"/>
</dbReference>
<keyword evidence="5" id="KW-0255">Endonuclease</keyword>
<dbReference type="Gene3D" id="2.40.70.10">
    <property type="entry name" value="Acid Proteases"/>
    <property type="match status" value="1"/>
</dbReference>
<dbReference type="Pfam" id="PF17921">
    <property type="entry name" value="Integrase_H2C2"/>
    <property type="match status" value="1"/>
</dbReference>
<dbReference type="CDD" id="cd01647">
    <property type="entry name" value="RT_LTR"/>
    <property type="match status" value="1"/>
</dbReference>
<dbReference type="SUPFAM" id="SSF50630">
    <property type="entry name" value="Acid proteases"/>
    <property type="match status" value="1"/>
</dbReference>
<dbReference type="PANTHER" id="PTHR37984">
    <property type="entry name" value="PROTEIN CBG26694"/>
    <property type="match status" value="1"/>
</dbReference>
<feature type="region of interest" description="Disordered" evidence="8">
    <location>
        <begin position="995"/>
        <end position="1043"/>
    </location>
</feature>
<feature type="domain" description="Peptidase A2" evidence="9">
    <location>
        <begin position="22"/>
        <end position="95"/>
    </location>
</feature>
<evidence type="ECO:0000256" key="1">
    <source>
        <dbReference type="ARBA" id="ARBA00012493"/>
    </source>
</evidence>
<dbReference type="Gene3D" id="3.10.10.10">
    <property type="entry name" value="HIV Type 1 Reverse Transcriptase, subunit A, domain 1"/>
    <property type="match status" value="1"/>
</dbReference>
<dbReference type="GO" id="GO:0015074">
    <property type="term" value="P:DNA integration"/>
    <property type="evidence" value="ECO:0007669"/>
    <property type="project" value="InterPro"/>
</dbReference>
<accession>A0A9P0ILP6</accession>
<dbReference type="InterPro" id="IPR043128">
    <property type="entry name" value="Rev_trsase/Diguanyl_cyclase"/>
</dbReference>
<keyword evidence="7" id="KW-0511">Multifunctional enzyme</keyword>
<dbReference type="InterPro" id="IPR012337">
    <property type="entry name" value="RNaseH-like_sf"/>
</dbReference>
<evidence type="ECO:0000259" key="11">
    <source>
        <dbReference type="PROSITE" id="PS50994"/>
    </source>
</evidence>
<dbReference type="InterPro" id="IPR043502">
    <property type="entry name" value="DNA/RNA_pol_sf"/>
</dbReference>
<dbReference type="FunFam" id="3.30.420.10:FF:000032">
    <property type="entry name" value="Retrovirus-related Pol polyprotein from transposon 297-like Protein"/>
    <property type="match status" value="1"/>
</dbReference>
<dbReference type="SUPFAM" id="SSF53098">
    <property type="entry name" value="Ribonuclease H-like"/>
    <property type="match status" value="1"/>
</dbReference>
<dbReference type="Gene3D" id="1.10.340.70">
    <property type="match status" value="1"/>
</dbReference>
<dbReference type="PROSITE" id="PS50994">
    <property type="entry name" value="INTEGRASE"/>
    <property type="match status" value="1"/>
</dbReference>